<dbReference type="NCBIfam" id="TIGR00732">
    <property type="entry name" value="dprA"/>
    <property type="match status" value="1"/>
</dbReference>
<evidence type="ECO:0000259" key="2">
    <source>
        <dbReference type="Pfam" id="PF02481"/>
    </source>
</evidence>
<organism evidence="3 4">
    <name type="scientific">Enterococcus larvae</name>
    <dbReference type="NCBI Taxonomy" id="2794352"/>
    <lineage>
        <taxon>Bacteria</taxon>
        <taxon>Bacillati</taxon>
        <taxon>Bacillota</taxon>
        <taxon>Bacilli</taxon>
        <taxon>Lactobacillales</taxon>
        <taxon>Enterococcaceae</taxon>
        <taxon>Enterococcus</taxon>
    </lineage>
</organism>
<keyword evidence="4" id="KW-1185">Reference proteome</keyword>
<evidence type="ECO:0000313" key="4">
    <source>
        <dbReference type="Proteomes" id="UP000673375"/>
    </source>
</evidence>
<dbReference type="InterPro" id="IPR003488">
    <property type="entry name" value="DprA"/>
</dbReference>
<gene>
    <name evidence="3" type="primary">dprA</name>
    <name evidence="3" type="ORF">I6N96_05820</name>
</gene>
<evidence type="ECO:0000256" key="1">
    <source>
        <dbReference type="ARBA" id="ARBA00006525"/>
    </source>
</evidence>
<protein>
    <submittedName>
        <fullName evidence="3">DNA-protecting protein DprA</fullName>
    </submittedName>
</protein>
<dbReference type="Proteomes" id="UP000673375">
    <property type="component" value="Unassembled WGS sequence"/>
</dbReference>
<dbReference type="InterPro" id="IPR057666">
    <property type="entry name" value="DrpA_SLOG"/>
</dbReference>
<dbReference type="RefSeq" id="WP_209556574.1">
    <property type="nucleotide sequence ID" value="NZ_JAEDXU010000002.1"/>
</dbReference>
<reference evidence="3 4" key="1">
    <citation type="submission" date="2020-12" db="EMBL/GenBank/DDBJ databases">
        <title>Vagococcus allomyrinae sp. nov. and Enterococcus lavae sp. nov., isolated from the larvae of Allomyrina dichotoma.</title>
        <authorList>
            <person name="Lee S.D."/>
        </authorList>
    </citation>
    <scope>NUCLEOTIDE SEQUENCE [LARGE SCALE GENOMIC DNA]</scope>
    <source>
        <strain evidence="3 4">BWM-S5</strain>
    </source>
</reference>
<dbReference type="Pfam" id="PF02481">
    <property type="entry name" value="DNA_processg_A"/>
    <property type="match status" value="1"/>
</dbReference>
<dbReference type="PANTHER" id="PTHR43022">
    <property type="entry name" value="PROTEIN SMF"/>
    <property type="match status" value="1"/>
</dbReference>
<dbReference type="EMBL" id="JAEDXU010000002">
    <property type="protein sequence ID" value="MBP1045790.1"/>
    <property type="molecule type" value="Genomic_DNA"/>
</dbReference>
<dbReference type="PANTHER" id="PTHR43022:SF1">
    <property type="entry name" value="PROTEIN SMF"/>
    <property type="match status" value="1"/>
</dbReference>
<feature type="domain" description="Smf/DprA SLOG" evidence="2">
    <location>
        <begin position="78"/>
        <end position="287"/>
    </location>
</feature>
<evidence type="ECO:0000313" key="3">
    <source>
        <dbReference type="EMBL" id="MBP1045790.1"/>
    </source>
</evidence>
<dbReference type="Gene3D" id="3.40.50.450">
    <property type="match status" value="1"/>
</dbReference>
<proteinExistence type="inferred from homology"/>
<comment type="similarity">
    <text evidence="1">Belongs to the DprA/Smf family.</text>
</comment>
<sequence>MDQEIKNLLFLLTNCQGIGNLGILKVLRFILEKEYIDFTKDELIRIGNINKYEAIFIHSWEQLRQSREQLEIFQSEHQFLTILDDDFPSNLKEIYNCPALLFYRGNPELLKTRALSFVGARAASPYGFQIVREFIPALTEAGITIVSGLARGIDSSCHEEAIKNKGNTIGVIGTGLDRCYPKETTFLHNKMAKEHLILSEYPNGTPPKKHHFPMRNRIIAGLSSGTCLVEASKNSGSLITAQAALEYGREVFVVPGNIFLPHSEGGHTLISEGAISVFSPHDILSQMNFFY</sequence>
<name>A0ABS4CIG5_9ENTE</name>
<accession>A0ABS4CIG5</accession>
<dbReference type="SUPFAM" id="SSF102405">
    <property type="entry name" value="MCP/YpsA-like"/>
    <property type="match status" value="1"/>
</dbReference>
<comment type="caution">
    <text evidence="3">The sequence shown here is derived from an EMBL/GenBank/DDBJ whole genome shotgun (WGS) entry which is preliminary data.</text>
</comment>